<gene>
    <name evidence="1" type="ORF">KIN20_028959</name>
</gene>
<keyword evidence="2" id="KW-1185">Reference proteome</keyword>
<evidence type="ECO:0000313" key="2">
    <source>
        <dbReference type="Proteomes" id="UP001196413"/>
    </source>
</evidence>
<dbReference type="Proteomes" id="UP001196413">
    <property type="component" value="Unassembled WGS sequence"/>
</dbReference>
<organism evidence="1 2">
    <name type="scientific">Parelaphostrongylus tenuis</name>
    <name type="common">Meningeal worm</name>
    <dbReference type="NCBI Taxonomy" id="148309"/>
    <lineage>
        <taxon>Eukaryota</taxon>
        <taxon>Metazoa</taxon>
        <taxon>Ecdysozoa</taxon>
        <taxon>Nematoda</taxon>
        <taxon>Chromadorea</taxon>
        <taxon>Rhabditida</taxon>
        <taxon>Rhabditina</taxon>
        <taxon>Rhabditomorpha</taxon>
        <taxon>Strongyloidea</taxon>
        <taxon>Metastrongylidae</taxon>
        <taxon>Parelaphostrongylus</taxon>
    </lineage>
</organism>
<protein>
    <recommendedName>
        <fullName evidence="3">Reverse transcriptase domain-containing protein</fullName>
    </recommendedName>
</protein>
<dbReference type="AlphaFoldDB" id="A0AAD5R1J8"/>
<name>A0AAD5R1J8_PARTN</name>
<proteinExistence type="predicted"/>
<evidence type="ECO:0008006" key="3">
    <source>
        <dbReference type="Google" id="ProtNLM"/>
    </source>
</evidence>
<comment type="caution">
    <text evidence="1">The sequence shown here is derived from an EMBL/GenBank/DDBJ whole genome shotgun (WGS) entry which is preliminary data.</text>
</comment>
<accession>A0AAD5R1J8</accession>
<evidence type="ECO:0000313" key="1">
    <source>
        <dbReference type="EMBL" id="KAJ1367930.1"/>
    </source>
</evidence>
<reference evidence="1" key="1">
    <citation type="submission" date="2021-06" db="EMBL/GenBank/DDBJ databases">
        <title>Parelaphostrongylus tenuis whole genome reference sequence.</title>
        <authorList>
            <person name="Garwood T.J."/>
            <person name="Larsen P.A."/>
            <person name="Fountain-Jones N.M."/>
            <person name="Garbe J.R."/>
            <person name="Macchietto M.G."/>
            <person name="Kania S.A."/>
            <person name="Gerhold R.W."/>
            <person name="Richards J.E."/>
            <person name="Wolf T.M."/>
        </authorList>
    </citation>
    <scope>NUCLEOTIDE SEQUENCE</scope>
    <source>
        <strain evidence="1">MNPRO001-30</strain>
        <tissue evidence="1">Meninges</tissue>
    </source>
</reference>
<sequence>MSKVEALIPSRGPLLYCRHIDDCLIICSTQEEDSCMQHASSTEIQFSRRNTTAAGHGSHLMARSRADRPYNHKQKMVSTLHIRSSIILYWVRSPPSSCEESMKPYAGKEVMSSFGKKLSCR</sequence>
<dbReference type="EMBL" id="JAHQIW010006045">
    <property type="protein sequence ID" value="KAJ1367930.1"/>
    <property type="molecule type" value="Genomic_DNA"/>
</dbReference>